<dbReference type="Proteomes" id="UP000018419">
    <property type="component" value="Unassembled WGS sequence"/>
</dbReference>
<proteinExistence type="predicted"/>
<comment type="caution">
    <text evidence="1">The sequence shown here is derived from an EMBL/GenBank/DDBJ whole genome shotgun (WGS) entry which is preliminary data.</text>
</comment>
<accession>A0ABM9YKD3</accession>
<reference evidence="1 2" key="1">
    <citation type="submission" date="2009-07" db="EMBL/GenBank/DDBJ databases">
        <authorList>
            <person name="Madupu R."/>
            <person name="Durkin A.S."/>
            <person name="Torralba M."/>
            <person name="Methe B."/>
            <person name="Sutton G.G."/>
            <person name="Strausberg R.L."/>
            <person name="Nelson K.E."/>
        </authorList>
    </citation>
    <scope>NUCLEOTIDE SEQUENCE [LARGE SCALE GENOMIC DNA]</scope>
    <source>
        <strain evidence="1 2">SK82</strain>
    </source>
</reference>
<dbReference type="EMBL" id="ACVR01000071">
    <property type="protein sequence ID" value="EET81369.1"/>
    <property type="molecule type" value="Genomic_DNA"/>
</dbReference>
<keyword evidence="2" id="KW-1185">Reference proteome</keyword>
<protein>
    <submittedName>
        <fullName evidence="1">Uncharacterized protein</fullName>
    </submittedName>
</protein>
<gene>
    <name evidence="1" type="ORF">ACIRA0001_1287</name>
</gene>
<sequence>MLINSVISGMADFLMPFLYEGRASHKLEFLYHYQIDYIQTEIA</sequence>
<organism evidence="1 2">
    <name type="scientific">Acinetobacter radioresistens SK82</name>
    <dbReference type="NCBI Taxonomy" id="596318"/>
    <lineage>
        <taxon>Bacteria</taxon>
        <taxon>Pseudomonadati</taxon>
        <taxon>Pseudomonadota</taxon>
        <taxon>Gammaproteobacteria</taxon>
        <taxon>Moraxellales</taxon>
        <taxon>Moraxellaceae</taxon>
        <taxon>Acinetobacter</taxon>
    </lineage>
</organism>
<evidence type="ECO:0000313" key="1">
    <source>
        <dbReference type="EMBL" id="EET81369.1"/>
    </source>
</evidence>
<evidence type="ECO:0000313" key="2">
    <source>
        <dbReference type="Proteomes" id="UP000018419"/>
    </source>
</evidence>
<name>A0ABM9YKD3_ACIRA</name>